<organism evidence="12 13">
    <name type="scientific">Lentisphaera profundi</name>
    <dbReference type="NCBI Taxonomy" id="1658616"/>
    <lineage>
        <taxon>Bacteria</taxon>
        <taxon>Pseudomonadati</taxon>
        <taxon>Lentisphaerota</taxon>
        <taxon>Lentisphaeria</taxon>
        <taxon>Lentisphaerales</taxon>
        <taxon>Lentisphaeraceae</taxon>
        <taxon>Lentisphaera</taxon>
    </lineage>
</organism>
<dbReference type="InterPro" id="IPR004044">
    <property type="entry name" value="KH_dom_type_2"/>
</dbReference>
<evidence type="ECO:0000256" key="5">
    <source>
        <dbReference type="ARBA" id="ARBA00023274"/>
    </source>
</evidence>
<dbReference type="Pfam" id="PF07650">
    <property type="entry name" value="KH_2"/>
    <property type="match status" value="1"/>
</dbReference>
<evidence type="ECO:0000256" key="9">
    <source>
        <dbReference type="RuleBase" id="RU003624"/>
    </source>
</evidence>
<evidence type="ECO:0000313" key="13">
    <source>
        <dbReference type="Proteomes" id="UP001214250"/>
    </source>
</evidence>
<dbReference type="InterPro" id="IPR057258">
    <property type="entry name" value="Ribosomal_uS3"/>
</dbReference>
<evidence type="ECO:0000259" key="11">
    <source>
        <dbReference type="PROSITE" id="PS50823"/>
    </source>
</evidence>
<evidence type="ECO:0000256" key="8">
    <source>
        <dbReference type="HAMAP-Rule" id="MF_01309"/>
    </source>
</evidence>
<comment type="similarity">
    <text evidence="1 8 9">Belongs to the universal ribosomal protein uS3 family.</text>
</comment>
<feature type="compositionally biased region" description="Basic residues" evidence="10">
    <location>
        <begin position="216"/>
        <end position="232"/>
    </location>
</feature>
<keyword evidence="3 8" id="KW-0694">RNA-binding</keyword>
<evidence type="ECO:0000256" key="10">
    <source>
        <dbReference type="SAM" id="MobiDB-lite"/>
    </source>
</evidence>
<feature type="region of interest" description="Disordered" evidence="10">
    <location>
        <begin position="213"/>
        <end position="232"/>
    </location>
</feature>
<comment type="function">
    <text evidence="6 8">Binds the lower part of the 30S subunit head. Binds mRNA in the 70S ribosome, positioning it for translation.</text>
</comment>
<evidence type="ECO:0000256" key="2">
    <source>
        <dbReference type="ARBA" id="ARBA00022730"/>
    </source>
</evidence>
<sequence length="232" mass="25943">MGQKVNPVGFRIGYTKDWRSRWFASKKDFAGKLAEDIDIRKLIKGRFKEFAVSRINIERFANRVRVAIHTARPGLVIGSKGAQIEEVKLQLAKLAKGKEVFLDVVEVRNPEVDAVLVAESIAQQLERRVSFRRAMKKSIQVAMDMGAEGIKVKCGGRLGGADLARNEMYSEGRVPLQTISANIDYGFAEANTTYGIIGIKVWICKPKNLEQNHGTNAKKGKIQKGSKRQSRR</sequence>
<reference evidence="12 13" key="1">
    <citation type="submission" date="2023-02" db="EMBL/GenBank/DDBJ databases">
        <title>Genome sequence of Lentisphaera profundi SAORIC-696.</title>
        <authorList>
            <person name="Kim e."/>
            <person name="Cho J.-C."/>
            <person name="Choi A."/>
            <person name="Kang I."/>
        </authorList>
    </citation>
    <scope>NUCLEOTIDE SEQUENCE [LARGE SCALE GENOMIC DNA]</scope>
    <source>
        <strain evidence="12 13">SAORIC-696</strain>
    </source>
</reference>
<evidence type="ECO:0000256" key="4">
    <source>
        <dbReference type="ARBA" id="ARBA00022980"/>
    </source>
</evidence>
<dbReference type="Gene3D" id="3.30.300.20">
    <property type="match status" value="1"/>
</dbReference>
<dbReference type="SMART" id="SM00322">
    <property type="entry name" value="KH"/>
    <property type="match status" value="1"/>
</dbReference>
<dbReference type="PANTHER" id="PTHR11760:SF19">
    <property type="entry name" value="SMALL RIBOSOMAL SUBUNIT PROTEIN US3C"/>
    <property type="match status" value="1"/>
</dbReference>
<evidence type="ECO:0000313" key="12">
    <source>
        <dbReference type="EMBL" id="WDE98291.1"/>
    </source>
</evidence>
<keyword evidence="13" id="KW-1185">Reference proteome</keyword>
<name>A0ABY7VZS7_9BACT</name>
<dbReference type="HAMAP" id="MF_01309_B">
    <property type="entry name" value="Ribosomal_uS3_B"/>
    <property type="match status" value="1"/>
</dbReference>
<keyword evidence="4 8" id="KW-0689">Ribosomal protein</keyword>
<dbReference type="InterPro" id="IPR036419">
    <property type="entry name" value="Ribosomal_S3_C_sf"/>
</dbReference>
<dbReference type="SUPFAM" id="SSF54821">
    <property type="entry name" value="Ribosomal protein S3 C-terminal domain"/>
    <property type="match status" value="1"/>
</dbReference>
<dbReference type="NCBIfam" id="TIGR01009">
    <property type="entry name" value="rpsC_bact"/>
    <property type="match status" value="1"/>
</dbReference>
<comment type="subunit">
    <text evidence="8">Part of the 30S ribosomal subunit. Forms a tight complex with proteins S10 and S14.</text>
</comment>
<evidence type="ECO:0000256" key="6">
    <source>
        <dbReference type="ARBA" id="ARBA00024998"/>
    </source>
</evidence>
<protein>
    <recommendedName>
        <fullName evidence="7 8">Small ribosomal subunit protein uS3</fullName>
    </recommendedName>
</protein>
<keyword evidence="5 8" id="KW-0687">Ribonucleoprotein</keyword>
<dbReference type="InterPro" id="IPR015946">
    <property type="entry name" value="KH_dom-like_a/b"/>
</dbReference>
<evidence type="ECO:0000256" key="7">
    <source>
        <dbReference type="ARBA" id="ARBA00035257"/>
    </source>
</evidence>
<dbReference type="RefSeq" id="WP_274153165.1">
    <property type="nucleotide sequence ID" value="NZ_CP117812.1"/>
</dbReference>
<keyword evidence="2 8" id="KW-0699">rRNA-binding</keyword>
<evidence type="ECO:0000256" key="1">
    <source>
        <dbReference type="ARBA" id="ARBA00010761"/>
    </source>
</evidence>
<dbReference type="PROSITE" id="PS00548">
    <property type="entry name" value="RIBOSOMAL_S3"/>
    <property type="match status" value="1"/>
</dbReference>
<dbReference type="Pfam" id="PF00189">
    <property type="entry name" value="Ribosomal_S3_C"/>
    <property type="match status" value="1"/>
</dbReference>
<dbReference type="SUPFAM" id="SSF54814">
    <property type="entry name" value="Prokaryotic type KH domain (KH-domain type II)"/>
    <property type="match status" value="1"/>
</dbReference>
<dbReference type="PROSITE" id="PS50823">
    <property type="entry name" value="KH_TYPE_2"/>
    <property type="match status" value="1"/>
</dbReference>
<dbReference type="PANTHER" id="PTHR11760">
    <property type="entry name" value="30S/40S RIBOSOMAL PROTEIN S3"/>
    <property type="match status" value="1"/>
</dbReference>
<accession>A0ABY7VZS7</accession>
<dbReference type="InterPro" id="IPR018280">
    <property type="entry name" value="Ribosomal_uS3_CS"/>
</dbReference>
<proteinExistence type="inferred from homology"/>
<gene>
    <name evidence="8 12" type="primary">rpsC</name>
    <name evidence="12" type="ORF">PQO03_20995</name>
</gene>
<feature type="domain" description="KH type-2" evidence="11">
    <location>
        <begin position="39"/>
        <end position="108"/>
    </location>
</feature>
<dbReference type="InterPro" id="IPR005704">
    <property type="entry name" value="Ribosomal_uS3_bac-typ"/>
</dbReference>
<dbReference type="InterPro" id="IPR001351">
    <property type="entry name" value="Ribosomal_uS3_C"/>
</dbReference>
<dbReference type="EMBL" id="CP117812">
    <property type="protein sequence ID" value="WDE98291.1"/>
    <property type="molecule type" value="Genomic_DNA"/>
</dbReference>
<dbReference type="Gene3D" id="3.30.1140.32">
    <property type="entry name" value="Ribosomal protein S3, C-terminal domain"/>
    <property type="match status" value="1"/>
</dbReference>
<dbReference type="InterPro" id="IPR009019">
    <property type="entry name" value="KH_sf_prok-type"/>
</dbReference>
<evidence type="ECO:0000256" key="3">
    <source>
        <dbReference type="ARBA" id="ARBA00022884"/>
    </source>
</evidence>
<dbReference type="CDD" id="cd02412">
    <property type="entry name" value="KH-II_30S_S3"/>
    <property type="match status" value="1"/>
</dbReference>
<dbReference type="GO" id="GO:0005840">
    <property type="term" value="C:ribosome"/>
    <property type="evidence" value="ECO:0007669"/>
    <property type="project" value="UniProtKB-KW"/>
</dbReference>
<dbReference type="Proteomes" id="UP001214250">
    <property type="component" value="Chromosome 2"/>
</dbReference>
<dbReference type="InterPro" id="IPR004087">
    <property type="entry name" value="KH_dom"/>
</dbReference>